<dbReference type="EMBL" id="LLKB01000001">
    <property type="protein sequence ID" value="KQC86251.1"/>
    <property type="molecule type" value="Genomic_DNA"/>
</dbReference>
<proteinExistence type="predicted"/>
<evidence type="ECO:0000313" key="4">
    <source>
        <dbReference type="Proteomes" id="UP000050833"/>
    </source>
</evidence>
<dbReference type="InterPro" id="IPR036514">
    <property type="entry name" value="SGNH_hydro_sf"/>
</dbReference>
<reference evidence="3 4" key="1">
    <citation type="submission" date="2015-10" db="EMBL/GenBank/DDBJ databases">
        <title>Butyribacter intestini gen. nov., sp. nov., a butyric acid-producing bacterium of the family Lachnospiraceae isolated from the human faeces.</title>
        <authorList>
            <person name="Zou Y."/>
            <person name="Xue W."/>
            <person name="Luo G."/>
            <person name="Lv M."/>
        </authorList>
    </citation>
    <scope>NUCLEOTIDE SEQUENCE [LARGE SCALE GENOMIC DNA]</scope>
    <source>
        <strain evidence="3 4">TF01-11</strain>
    </source>
</reference>
<name>A0AAW3JTU4_9FIRM</name>
<evidence type="ECO:0000313" key="3">
    <source>
        <dbReference type="EMBL" id="KQC86251.1"/>
    </source>
</evidence>
<evidence type="ECO:0000256" key="1">
    <source>
        <dbReference type="ARBA" id="ARBA00022801"/>
    </source>
</evidence>
<keyword evidence="4" id="KW-1185">Reference proteome</keyword>
<dbReference type="SUPFAM" id="SSF52266">
    <property type="entry name" value="SGNH hydrolase"/>
    <property type="match status" value="1"/>
</dbReference>
<dbReference type="PANTHER" id="PTHR22901:SF0">
    <property type="entry name" value="SIALATE O-ACETYLESTERASE"/>
    <property type="match status" value="1"/>
</dbReference>
<feature type="domain" description="Sialate O-acetylesterase" evidence="2">
    <location>
        <begin position="269"/>
        <end position="361"/>
    </location>
</feature>
<comment type="caution">
    <text evidence="3">The sequence shown here is derived from an EMBL/GenBank/DDBJ whole genome shotgun (WGS) entry which is preliminary data.</text>
</comment>
<dbReference type="GO" id="GO:0001681">
    <property type="term" value="F:sialate O-acetylesterase activity"/>
    <property type="evidence" value="ECO:0007669"/>
    <property type="project" value="InterPro"/>
</dbReference>
<dbReference type="AlphaFoldDB" id="A0AAW3JTU4"/>
<dbReference type="InterPro" id="IPR039329">
    <property type="entry name" value="SIAE"/>
</dbReference>
<accession>A0AAW3JTU4</accession>
<dbReference type="PANTHER" id="PTHR22901">
    <property type="entry name" value="SIALATE O-ACETYLESTERASE"/>
    <property type="match status" value="1"/>
</dbReference>
<dbReference type="Gene3D" id="3.40.50.1110">
    <property type="entry name" value="SGNH hydrolase"/>
    <property type="match status" value="1"/>
</dbReference>
<dbReference type="RefSeq" id="WP_055941608.1">
    <property type="nucleotide sequence ID" value="NZ_LLKB01000001.1"/>
</dbReference>
<sequence length="521" mass="59838">MLSLPAIFSDHMVFQREKNILLWGESDEKNVTAVIDEKKVSSDVNNGRWEIELPPMAAGGPYELEVSDGVQTKKYTDIMIGEVWLAGGQSNMELELQNSMNGQEVCANVKDDGVRYYYTPKVSWVGDELFEAEKKSEWQHCTPDNCKNWSAVAYYFAKELSKKLGVTVGIIGCNWGGTSASCWTSREFMEQETPLKPYLDKYDNAVKGQNPEEYIKAREEYIKYQAEFDKNVGHYYETAKNPTWDEAISLFGENQYPGPMGPRNETRPNGLYDSLLKRVMPYTLRGFLYYQGEEDDHMPYTYYTMLSTLIRQWRHDWRDEQLPFMIVQLPMFKNDGEPDYHNWPFIREAQMRVFKTVKNTGIAVILDKGEYGNIHPVQKDVVGERLCEQALYHVYKNDNEKSAFGPIYKSYEKDEEKMILHFDYADNGMECKGEKLIGFEIAGDDKKYYKADAKIAGNDIVVSASEVDKPKYARYCWTNYSEVTLFGKNGIPAAPFRTSCDDGAVATGSRNEGLWKIAEVD</sequence>
<protein>
    <recommendedName>
        <fullName evidence="2">Sialate O-acetylesterase domain-containing protein</fullName>
    </recommendedName>
</protein>
<dbReference type="Proteomes" id="UP000050833">
    <property type="component" value="Unassembled WGS sequence"/>
</dbReference>
<keyword evidence="1" id="KW-0378">Hydrolase</keyword>
<gene>
    <name evidence="3" type="ORF">APZ18_03425</name>
</gene>
<dbReference type="InterPro" id="IPR005181">
    <property type="entry name" value="SASA"/>
</dbReference>
<organism evidence="3 4">
    <name type="scientific">Butyribacter intestini</name>
    <dbReference type="NCBI Taxonomy" id="1703332"/>
    <lineage>
        <taxon>Bacteria</taxon>
        <taxon>Bacillati</taxon>
        <taxon>Bacillota</taxon>
        <taxon>Clostridia</taxon>
        <taxon>Lachnospirales</taxon>
        <taxon>Lachnospiraceae</taxon>
        <taxon>Butyribacter</taxon>
    </lineage>
</organism>
<dbReference type="Pfam" id="PF03629">
    <property type="entry name" value="SASA"/>
    <property type="match status" value="1"/>
</dbReference>
<dbReference type="GO" id="GO:0005975">
    <property type="term" value="P:carbohydrate metabolic process"/>
    <property type="evidence" value="ECO:0007669"/>
    <property type="project" value="TreeGrafter"/>
</dbReference>
<evidence type="ECO:0000259" key="2">
    <source>
        <dbReference type="Pfam" id="PF03629"/>
    </source>
</evidence>